<feature type="compositionally biased region" description="Basic and acidic residues" evidence="1">
    <location>
        <begin position="95"/>
        <end position="110"/>
    </location>
</feature>
<reference evidence="2 3" key="1">
    <citation type="submission" date="2018-05" db="EMBL/GenBank/DDBJ databases">
        <title>Brumimicrobium oceani sp. nov., isolated from coastal sediment.</title>
        <authorList>
            <person name="Kou Y."/>
        </authorList>
    </citation>
    <scope>NUCLEOTIDE SEQUENCE [LARGE SCALE GENOMIC DNA]</scope>
    <source>
        <strain evidence="2 3">C305</strain>
    </source>
</reference>
<organism evidence="2 3">
    <name type="scientific">Brumimicrobium oceani</name>
    <dbReference type="NCBI Taxonomy" id="2100725"/>
    <lineage>
        <taxon>Bacteria</taxon>
        <taxon>Pseudomonadati</taxon>
        <taxon>Bacteroidota</taxon>
        <taxon>Flavobacteriia</taxon>
        <taxon>Flavobacteriales</taxon>
        <taxon>Crocinitomicaceae</taxon>
        <taxon>Brumimicrobium</taxon>
    </lineage>
</organism>
<reference evidence="2 3" key="2">
    <citation type="submission" date="2018-05" db="EMBL/GenBank/DDBJ databases">
        <authorList>
            <person name="Lanie J.A."/>
            <person name="Ng W.-L."/>
            <person name="Kazmierczak K.M."/>
            <person name="Andrzejewski T.M."/>
            <person name="Davidsen T.M."/>
            <person name="Wayne K.J."/>
            <person name="Tettelin H."/>
            <person name="Glass J.I."/>
            <person name="Rusch D."/>
            <person name="Podicherti R."/>
            <person name="Tsui H.-C.T."/>
            <person name="Winkler M.E."/>
        </authorList>
    </citation>
    <scope>NUCLEOTIDE SEQUENCE [LARGE SCALE GENOMIC DNA]</scope>
    <source>
        <strain evidence="2 3">C305</strain>
    </source>
</reference>
<evidence type="ECO:0000313" key="2">
    <source>
        <dbReference type="EMBL" id="PWH85227.1"/>
    </source>
</evidence>
<dbReference type="AlphaFoldDB" id="A0A2U2XBT1"/>
<dbReference type="EMBL" id="QFRJ01000007">
    <property type="protein sequence ID" value="PWH85227.1"/>
    <property type="molecule type" value="Genomic_DNA"/>
</dbReference>
<accession>A0A2U2XBT1</accession>
<dbReference type="RefSeq" id="WP_109359630.1">
    <property type="nucleotide sequence ID" value="NZ_QFRJ01000007.1"/>
</dbReference>
<protein>
    <submittedName>
        <fullName evidence="2">Uncharacterized protein</fullName>
    </submittedName>
</protein>
<name>A0A2U2XBT1_9FLAO</name>
<evidence type="ECO:0000256" key="1">
    <source>
        <dbReference type="SAM" id="MobiDB-lite"/>
    </source>
</evidence>
<sequence>MNSFDTLQSISSRLSELSNQLSTSKLSKEELEEFETLSRKLYERAVILAYKAKEENVYGKSTEKVVNPVLPFSNDKEGFTRNETPEVVAESQDEPILKQHEIAEEQKADWSEEMAGESAQIEEPETDQKTETGNQVTEDDGRVQFDFSGGFDTAKVEEKTAPEVDSAVEESKKVEATTEHPESTVENGESIEEQKEEHIPQPSIKEEETVAISEESKPSLNEVLKETNAEVASFYARFSKANKEARGDKLGTSKIHSLKGAIGLNDRMLFINELFAGDASNFNETIEELDQLESNEVALNKLSEIAAKENWNKEDASVDEFAHLITRRYVD</sequence>
<evidence type="ECO:0000313" key="3">
    <source>
        <dbReference type="Proteomes" id="UP000245370"/>
    </source>
</evidence>
<feature type="compositionally biased region" description="Basic and acidic residues" evidence="1">
    <location>
        <begin position="192"/>
        <end position="208"/>
    </location>
</feature>
<proteinExistence type="predicted"/>
<feature type="region of interest" description="Disordered" evidence="1">
    <location>
        <begin position="70"/>
        <end position="208"/>
    </location>
</feature>
<dbReference type="Proteomes" id="UP000245370">
    <property type="component" value="Unassembled WGS sequence"/>
</dbReference>
<feature type="compositionally biased region" description="Acidic residues" evidence="1">
    <location>
        <begin position="111"/>
        <end position="125"/>
    </location>
</feature>
<gene>
    <name evidence="2" type="ORF">DIT68_09820</name>
</gene>
<feature type="compositionally biased region" description="Basic and acidic residues" evidence="1">
    <location>
        <begin position="169"/>
        <end position="183"/>
    </location>
</feature>
<feature type="compositionally biased region" description="Basic and acidic residues" evidence="1">
    <location>
        <begin position="74"/>
        <end position="84"/>
    </location>
</feature>
<dbReference type="OrthoDB" id="1100725at2"/>
<keyword evidence="3" id="KW-1185">Reference proteome</keyword>
<comment type="caution">
    <text evidence="2">The sequence shown here is derived from an EMBL/GenBank/DDBJ whole genome shotgun (WGS) entry which is preliminary data.</text>
</comment>